<name>A0ABU1AIP3_9BACT</name>
<protein>
    <submittedName>
        <fullName evidence="1">Uncharacterized protein</fullName>
    </submittedName>
</protein>
<accession>A0ABU1AIP3</accession>
<reference evidence="1 2" key="1">
    <citation type="submission" date="2023-04" db="EMBL/GenBank/DDBJ databases">
        <title>A novel bacteria isolated from coastal sediment.</title>
        <authorList>
            <person name="Liu X.-J."/>
            <person name="Du Z.-J."/>
        </authorList>
    </citation>
    <scope>NUCLEOTIDE SEQUENCE [LARGE SCALE GENOMIC DNA]</scope>
    <source>
        <strain evidence="1 2">SDUM461004</strain>
    </source>
</reference>
<evidence type="ECO:0000313" key="2">
    <source>
        <dbReference type="Proteomes" id="UP001243717"/>
    </source>
</evidence>
<organism evidence="1 2">
    <name type="scientific">Thalassobacterium sedimentorum</name>
    <dbReference type="NCBI Taxonomy" id="3041258"/>
    <lineage>
        <taxon>Bacteria</taxon>
        <taxon>Pseudomonadati</taxon>
        <taxon>Verrucomicrobiota</taxon>
        <taxon>Opitutia</taxon>
        <taxon>Puniceicoccales</taxon>
        <taxon>Coraliomargaritaceae</taxon>
        <taxon>Thalassobacterium</taxon>
    </lineage>
</organism>
<dbReference type="Proteomes" id="UP001243717">
    <property type="component" value="Unassembled WGS sequence"/>
</dbReference>
<dbReference type="RefSeq" id="WP_308985076.1">
    <property type="nucleotide sequence ID" value="NZ_JARXIC010000012.1"/>
</dbReference>
<evidence type="ECO:0000313" key="1">
    <source>
        <dbReference type="EMBL" id="MDQ8194609.1"/>
    </source>
</evidence>
<comment type="caution">
    <text evidence="1">The sequence shown here is derived from an EMBL/GenBank/DDBJ whole genome shotgun (WGS) entry which is preliminary data.</text>
</comment>
<gene>
    <name evidence="1" type="ORF">QEH59_09240</name>
</gene>
<proteinExistence type="predicted"/>
<dbReference type="EMBL" id="JARXIC010000012">
    <property type="protein sequence ID" value="MDQ8194609.1"/>
    <property type="molecule type" value="Genomic_DNA"/>
</dbReference>
<keyword evidence="2" id="KW-1185">Reference proteome</keyword>
<sequence length="101" mass="11205">MASSHSKLSIGFESEVGSFYVESDNQLENIFNLSFRTGNREPLLLGQYCSITDAVAAVVQQQTGCSEWDQLAPQELPRRVHNIANWKFSQNLGTIPQVACS</sequence>